<dbReference type="InterPro" id="IPR010364">
    <property type="entry name" value="Uncharacterised_IM_CreD"/>
</dbReference>
<organism evidence="2 3">
    <name type="scientific">Mucilaginibacter achroorhodeus</name>
    <dbReference type="NCBI Taxonomy" id="2599294"/>
    <lineage>
        <taxon>Bacteria</taxon>
        <taxon>Pseudomonadati</taxon>
        <taxon>Bacteroidota</taxon>
        <taxon>Sphingobacteriia</taxon>
        <taxon>Sphingobacteriales</taxon>
        <taxon>Sphingobacteriaceae</taxon>
        <taxon>Mucilaginibacter</taxon>
    </lineage>
</organism>
<dbReference type="Proteomes" id="UP000318010">
    <property type="component" value="Unassembled WGS sequence"/>
</dbReference>
<dbReference type="AlphaFoldDB" id="A0A563TY06"/>
<feature type="transmembrane region" description="Helical" evidence="1">
    <location>
        <begin position="12"/>
        <end position="34"/>
    </location>
</feature>
<feature type="transmembrane region" description="Helical" evidence="1">
    <location>
        <begin position="359"/>
        <end position="379"/>
    </location>
</feature>
<reference evidence="2 3" key="1">
    <citation type="submission" date="2019-07" db="EMBL/GenBank/DDBJ databases">
        <authorList>
            <person name="Kim J."/>
        </authorList>
    </citation>
    <scope>NUCLEOTIDE SEQUENCE [LARGE SCALE GENOMIC DNA]</scope>
    <source>
        <strain evidence="2 3">MJ1a</strain>
    </source>
</reference>
<comment type="caution">
    <text evidence="2">The sequence shown here is derived from an EMBL/GenBank/DDBJ whole genome shotgun (WGS) entry which is preliminary data.</text>
</comment>
<name>A0A563TY06_9SPHI</name>
<dbReference type="EMBL" id="VOEI01000008">
    <property type="protein sequence ID" value="TWR24010.1"/>
    <property type="molecule type" value="Genomic_DNA"/>
</dbReference>
<evidence type="ECO:0000313" key="2">
    <source>
        <dbReference type="EMBL" id="TWR24010.1"/>
    </source>
</evidence>
<dbReference type="GO" id="GO:0005886">
    <property type="term" value="C:plasma membrane"/>
    <property type="evidence" value="ECO:0007669"/>
    <property type="project" value="TreeGrafter"/>
</dbReference>
<dbReference type="Pfam" id="PF06123">
    <property type="entry name" value="CreD"/>
    <property type="match status" value="1"/>
</dbReference>
<feature type="transmembrane region" description="Helical" evidence="1">
    <location>
        <begin position="333"/>
        <end position="353"/>
    </location>
</feature>
<dbReference type="OrthoDB" id="9791851at2"/>
<dbReference type="PANTHER" id="PTHR30092">
    <property type="entry name" value="INNER MEMBRANE PROTEIN CRED"/>
    <property type="match status" value="1"/>
</dbReference>
<gene>
    <name evidence="2" type="primary">creD</name>
    <name evidence="2" type="ORF">FPZ42_18065</name>
</gene>
<evidence type="ECO:0000256" key="1">
    <source>
        <dbReference type="SAM" id="Phobius"/>
    </source>
</evidence>
<evidence type="ECO:0000313" key="3">
    <source>
        <dbReference type="Proteomes" id="UP000318010"/>
    </source>
</evidence>
<dbReference type="PANTHER" id="PTHR30092:SF0">
    <property type="entry name" value="INNER MEMBRANE PROTEIN CRED"/>
    <property type="match status" value="1"/>
</dbReference>
<keyword evidence="1" id="KW-0472">Membrane</keyword>
<sequence length="439" mass="49566">MNWLQESVTVKLIFIGFLILVLLIPSALINDLIFERSARQSQVVKEIADSWSGDQTIKGPVLVVPYKRYFKAIDNDKKEVTKEVTENLYLLPENLKMDAAVKTDKLHRGMFDAVVYNSQVKVSGNFGKPDLAALSLTPDQLLWDKARLEFSISDLKGLKNNPVINAAGQHLTAEPSFTAHPVFDSGLQANLNLATVKEAGFTFDFTLDLKGSQELHIMHLGKTTDVSVKGNWSTPSFDGRYLPDERHMDSAGFKANWRMLYYNRPYPQQWVVDNNLLNDKNKLTNASFGLKLRLPVDQYQKITRTSKYAILIVLLTFVSLFLTEVIRKHRIHPFNYALIGAALVIYYTLLLSFSEQMGYNLAYIIASVATIGLVSVFISSLLRNKAAAALFAVILSIIYVFIFVIIQLEDLALMIGSIALFIIVALLMYFSRKINWDKH</sequence>
<protein>
    <submittedName>
        <fullName evidence="2">Cell envelope integrity protein CreD</fullName>
    </submittedName>
</protein>
<feature type="transmembrane region" description="Helical" evidence="1">
    <location>
        <begin position="386"/>
        <end position="406"/>
    </location>
</feature>
<proteinExistence type="predicted"/>
<accession>A0A563TY06</accession>
<dbReference type="PIRSF" id="PIRSF004548">
    <property type="entry name" value="CreD"/>
    <property type="match status" value="1"/>
</dbReference>
<feature type="transmembrane region" description="Helical" evidence="1">
    <location>
        <begin position="308"/>
        <end position="326"/>
    </location>
</feature>
<feature type="transmembrane region" description="Helical" evidence="1">
    <location>
        <begin position="412"/>
        <end position="430"/>
    </location>
</feature>
<keyword evidence="1" id="KW-0812">Transmembrane</keyword>
<keyword evidence="1" id="KW-1133">Transmembrane helix</keyword>
<dbReference type="NCBIfam" id="NF008712">
    <property type="entry name" value="PRK11715.1-1"/>
    <property type="match status" value="1"/>
</dbReference>
<keyword evidence="3" id="KW-1185">Reference proteome</keyword>